<dbReference type="InterPro" id="IPR050870">
    <property type="entry name" value="FAST_kinase"/>
</dbReference>
<evidence type="ECO:0000313" key="3">
    <source>
        <dbReference type="EMBL" id="CAL1149213.1"/>
    </source>
</evidence>
<accession>A0A9P1G0W4</accession>
<dbReference type="GO" id="GO:0005759">
    <property type="term" value="C:mitochondrial matrix"/>
    <property type="evidence" value="ECO:0007669"/>
    <property type="project" value="TreeGrafter"/>
</dbReference>
<dbReference type="Proteomes" id="UP001152797">
    <property type="component" value="Unassembled WGS sequence"/>
</dbReference>
<gene>
    <name evidence="2" type="ORF">C1SCF055_LOCUS22363</name>
</gene>
<dbReference type="EMBL" id="CAMXCT010002121">
    <property type="protein sequence ID" value="CAI3995838.1"/>
    <property type="molecule type" value="Genomic_DNA"/>
</dbReference>
<evidence type="ECO:0000259" key="1">
    <source>
        <dbReference type="Pfam" id="PF26188"/>
    </source>
</evidence>
<dbReference type="EMBL" id="CAMXCT030002121">
    <property type="protein sequence ID" value="CAL4783150.1"/>
    <property type="molecule type" value="Genomic_DNA"/>
</dbReference>
<name>A0A9P1G0W4_9DINO</name>
<keyword evidence="5" id="KW-1185">Reference proteome</keyword>
<dbReference type="PANTHER" id="PTHR21228:SF40">
    <property type="entry name" value="LD45607P"/>
    <property type="match status" value="1"/>
</dbReference>
<dbReference type="EMBL" id="CAMXCT020002121">
    <property type="protein sequence ID" value="CAL1149213.1"/>
    <property type="molecule type" value="Genomic_DNA"/>
</dbReference>
<dbReference type="InterPro" id="IPR058917">
    <property type="entry name" value="RESC6_dom"/>
</dbReference>
<dbReference type="OrthoDB" id="333128at2759"/>
<dbReference type="GO" id="GO:0000963">
    <property type="term" value="P:mitochondrial RNA processing"/>
    <property type="evidence" value="ECO:0007669"/>
    <property type="project" value="TreeGrafter"/>
</dbReference>
<feature type="domain" description="RNA-editing substrate-binding complex 6 protein" evidence="1">
    <location>
        <begin position="116"/>
        <end position="295"/>
    </location>
</feature>
<comment type="caution">
    <text evidence="2">The sequence shown here is derived from an EMBL/GenBank/DDBJ whole genome shotgun (WGS) entry which is preliminary data.</text>
</comment>
<evidence type="ECO:0000313" key="4">
    <source>
        <dbReference type="EMBL" id="CAL4783150.1"/>
    </source>
</evidence>
<reference evidence="2" key="1">
    <citation type="submission" date="2022-10" db="EMBL/GenBank/DDBJ databases">
        <authorList>
            <person name="Chen Y."/>
            <person name="Dougan E. K."/>
            <person name="Chan C."/>
            <person name="Rhodes N."/>
            <person name="Thang M."/>
        </authorList>
    </citation>
    <scope>NUCLEOTIDE SEQUENCE</scope>
</reference>
<proteinExistence type="predicted"/>
<dbReference type="GO" id="GO:0003723">
    <property type="term" value="F:RNA binding"/>
    <property type="evidence" value="ECO:0007669"/>
    <property type="project" value="TreeGrafter"/>
</dbReference>
<dbReference type="AlphaFoldDB" id="A0A9P1G0W4"/>
<organism evidence="2">
    <name type="scientific">Cladocopium goreaui</name>
    <dbReference type="NCBI Taxonomy" id="2562237"/>
    <lineage>
        <taxon>Eukaryota</taxon>
        <taxon>Sar</taxon>
        <taxon>Alveolata</taxon>
        <taxon>Dinophyceae</taxon>
        <taxon>Suessiales</taxon>
        <taxon>Symbiodiniaceae</taxon>
        <taxon>Cladocopium</taxon>
    </lineage>
</organism>
<dbReference type="Pfam" id="PF26188">
    <property type="entry name" value="RESC6"/>
    <property type="match status" value="1"/>
</dbReference>
<protein>
    <submittedName>
        <fullName evidence="4">Peridinin-chlorophyll a-binding protein, chloroplastic</fullName>
    </submittedName>
</protein>
<sequence>MPNEKGDFPPARLFLVASKRLQEVASQLDARQLALMFNAFVKAKHLDMELFQRLLKQVPRKIVKFTAKDAAILLNALAQVPAFQDWEAAEEAEELKKALEVISLRLPELLPSADLHSLALIMNAFAQLQYVQKDLLDLLSQELLLNQEKLTKFSPIQLAMVLNAIARLQLHEPKLVELLASAVRSGAHALDPQAFCLVANASAKLQLGLDTFQVLYARLPKVLSRLSGRQLAMVCHAWAKAHIHNDDLFELLALPLASHAAKLEAHEVAISIFAYAHFRKSPKELFDVLLERFRSLLAEQVVNALGRTERPDPTESDFGTMRPE</sequence>
<dbReference type="GO" id="GO:0035770">
    <property type="term" value="C:ribonucleoprotein granule"/>
    <property type="evidence" value="ECO:0007669"/>
    <property type="project" value="TreeGrafter"/>
</dbReference>
<evidence type="ECO:0000313" key="2">
    <source>
        <dbReference type="EMBL" id="CAI3995838.1"/>
    </source>
</evidence>
<evidence type="ECO:0000313" key="5">
    <source>
        <dbReference type="Proteomes" id="UP001152797"/>
    </source>
</evidence>
<dbReference type="PANTHER" id="PTHR21228">
    <property type="entry name" value="FAST LEU-RICH DOMAIN-CONTAINING"/>
    <property type="match status" value="1"/>
</dbReference>
<reference evidence="3" key="2">
    <citation type="submission" date="2024-04" db="EMBL/GenBank/DDBJ databases">
        <authorList>
            <person name="Chen Y."/>
            <person name="Shah S."/>
            <person name="Dougan E. K."/>
            <person name="Thang M."/>
            <person name="Chan C."/>
        </authorList>
    </citation>
    <scope>NUCLEOTIDE SEQUENCE [LARGE SCALE GENOMIC DNA]</scope>
</reference>
<dbReference type="GO" id="GO:0044528">
    <property type="term" value="P:regulation of mitochondrial mRNA stability"/>
    <property type="evidence" value="ECO:0007669"/>
    <property type="project" value="TreeGrafter"/>
</dbReference>